<organism evidence="1 2">
    <name type="scientific">Pseudomonas phage vB_Pae_AM.P2</name>
    <dbReference type="NCBI Taxonomy" id="2731695"/>
    <lineage>
        <taxon>Viruses</taxon>
        <taxon>Duplodnaviria</taxon>
        <taxon>Heunggongvirae</taxon>
        <taxon>Uroviricota</taxon>
        <taxon>Caudoviricetes</taxon>
        <taxon>Schitoviridae</taxon>
        <taxon>Migulavirinae</taxon>
        <taxon>Luzseptimavirus</taxon>
        <taxon>Luzseptimavirus KPP21</taxon>
    </lineage>
</organism>
<evidence type="ECO:0000313" key="2">
    <source>
        <dbReference type="Proteomes" id="UP000595519"/>
    </source>
</evidence>
<reference evidence="1 2" key="1">
    <citation type="journal article" date="2021" name="MSphere">
        <title>A Novel N4-Like Bacteriophage Isolated from a Wastewater Source in South India with Activity against Several Multidrug-Resistant Clinical Pseudomonas aeruginosa Isolates.</title>
        <authorList>
            <person name="Menon N.D."/>
            <person name="Kumar M.S."/>
            <person name="Satheesh Babu T.G."/>
            <person name="Bose S."/>
            <person name="Vijayakumar G."/>
            <person name="Baswe M."/>
            <person name="Chatterjee M."/>
            <person name="D'Silva J.R."/>
            <person name="Shetty K."/>
            <person name="Haripriyan J."/>
            <person name="Kumar A."/>
            <person name="Nair S."/>
            <person name="Somanath P."/>
            <person name="Nair B.G."/>
            <person name="Nizet V."/>
            <person name="Kumar G.B."/>
        </authorList>
    </citation>
    <scope>NUCLEOTIDE SEQUENCE [LARGE SCALE GENOMIC DNA]</scope>
</reference>
<dbReference type="EMBL" id="MT416090">
    <property type="protein sequence ID" value="QKE55983.1"/>
    <property type="molecule type" value="Genomic_DNA"/>
</dbReference>
<protein>
    <submittedName>
        <fullName evidence="1">Uncharacterized protein</fullName>
    </submittedName>
</protein>
<accession>A0A7S5W9A1</accession>
<gene>
    <name evidence="1" type="ORF">AMP2_gp035</name>
</gene>
<name>A0A7S5W9A1_9CAUD</name>
<sequence length="54" mass="6513">MHYAYLTLLSRKATKERNWEEWYSISGFQVSLEKCHNFTLNHYDLREVMGDLST</sequence>
<proteinExistence type="predicted"/>
<evidence type="ECO:0000313" key="1">
    <source>
        <dbReference type="EMBL" id="QKE55983.1"/>
    </source>
</evidence>
<dbReference type="Proteomes" id="UP000595519">
    <property type="component" value="Segment"/>
</dbReference>